<evidence type="ECO:0000313" key="4">
    <source>
        <dbReference type="Proteomes" id="UP000037660"/>
    </source>
</evidence>
<dbReference type="PANTHER" id="PTHR42928">
    <property type="entry name" value="TRICARBOXYLATE-BINDING PROTEIN"/>
    <property type="match status" value="1"/>
</dbReference>
<organism evidence="3 4">
    <name type="scientific">Piscinibacter sakaiensis</name>
    <name type="common">Ideonella sakaiensis</name>
    <dbReference type="NCBI Taxonomy" id="1547922"/>
    <lineage>
        <taxon>Bacteria</taxon>
        <taxon>Pseudomonadati</taxon>
        <taxon>Pseudomonadota</taxon>
        <taxon>Betaproteobacteria</taxon>
        <taxon>Burkholderiales</taxon>
        <taxon>Sphaerotilaceae</taxon>
        <taxon>Piscinibacter</taxon>
    </lineage>
</organism>
<dbReference type="STRING" id="1547922.ISF6_1449"/>
<sequence>MTTRLRRRELIAASLLGSAPWAAWATAEKWPARPIKVLVGFPAGQATDIIARVFCDELTKDLGQAFVVENKPGAGSMLSAQTLVKTRPDGYQLMWGGSGNLGIAPYLYANAGYNPVSDFETVMVTGIVPMLLVVRTESEFRTYDDLVKAIRTRRVTYGSGGNGVTNHIATEQWKLMAKLKIEHIPYKGDAPALQDLIGGQFDFMFASLPACIGQIRTGRLRALATSSASRLDAIEVLREVPAVGEFVGGYQCVAWTACVGPAGLPADISAALAGSIQKAMENTEIRNRFVQMGNFVDRTMTTEKSRAWIRAEGEKFSRVISEARITVA</sequence>
<comment type="caution">
    <text evidence="3">The sequence shown here is derived from an EMBL/GenBank/DDBJ whole genome shotgun (WGS) entry which is preliminary data.</text>
</comment>
<reference evidence="3 4" key="2">
    <citation type="journal article" date="2016" name="Science">
        <title>A bacterium that degrades and assimilates poly(ethylene terephthalate).</title>
        <authorList>
            <person name="Yoshida S."/>
            <person name="Hiraga K."/>
            <person name="Takehana T."/>
            <person name="Taniguchi I."/>
            <person name="Yamaji H."/>
            <person name="Maeda Y."/>
            <person name="Toyohara K."/>
            <person name="Miyamoto K."/>
            <person name="Kimura Y."/>
            <person name="Oda K."/>
        </authorList>
    </citation>
    <scope>NUCLEOTIDE SEQUENCE [LARGE SCALE GENOMIC DNA]</scope>
    <source>
        <strain evidence="4">NBRC 110686 / TISTR 2288 / 201-F6</strain>
    </source>
</reference>
<name>A0A0K8NZ75_PISS1</name>
<dbReference type="PIRSF" id="PIRSF017082">
    <property type="entry name" value="YflP"/>
    <property type="match status" value="1"/>
</dbReference>
<keyword evidence="4" id="KW-1185">Reference proteome</keyword>
<comment type="similarity">
    <text evidence="1">Belongs to the UPF0065 (bug) family.</text>
</comment>
<evidence type="ECO:0000256" key="2">
    <source>
        <dbReference type="SAM" id="SignalP"/>
    </source>
</evidence>
<dbReference type="InterPro" id="IPR005064">
    <property type="entry name" value="BUG"/>
</dbReference>
<proteinExistence type="inferred from homology"/>
<evidence type="ECO:0000256" key="1">
    <source>
        <dbReference type="ARBA" id="ARBA00006987"/>
    </source>
</evidence>
<protein>
    <submittedName>
        <fullName evidence="3">Putative exported protein</fullName>
    </submittedName>
</protein>
<dbReference type="SUPFAM" id="SSF53850">
    <property type="entry name" value="Periplasmic binding protein-like II"/>
    <property type="match status" value="1"/>
</dbReference>
<feature type="chain" id="PRO_5005513541" evidence="2">
    <location>
        <begin position="26"/>
        <end position="328"/>
    </location>
</feature>
<dbReference type="Pfam" id="PF03401">
    <property type="entry name" value="TctC"/>
    <property type="match status" value="1"/>
</dbReference>
<dbReference type="InterPro" id="IPR042100">
    <property type="entry name" value="Bug_dom1"/>
</dbReference>
<gene>
    <name evidence="3" type="ORF">ISF6_1449</name>
</gene>
<dbReference type="Gene3D" id="3.40.190.150">
    <property type="entry name" value="Bordetella uptake gene, domain 1"/>
    <property type="match status" value="1"/>
</dbReference>
<reference evidence="4" key="1">
    <citation type="submission" date="2015-07" db="EMBL/GenBank/DDBJ databases">
        <title>Discovery of a poly(ethylene terephthalate assimilation.</title>
        <authorList>
            <person name="Yoshida S."/>
            <person name="Hiraga K."/>
            <person name="Takehana T."/>
            <person name="Taniguchi I."/>
            <person name="Yamaji H."/>
            <person name="Maeda Y."/>
            <person name="Toyohara K."/>
            <person name="Miyamoto K."/>
            <person name="Kimura Y."/>
            <person name="Oda K."/>
        </authorList>
    </citation>
    <scope>NUCLEOTIDE SEQUENCE [LARGE SCALE GENOMIC DNA]</scope>
    <source>
        <strain evidence="4">NBRC 110686 / TISTR 2288 / 201-F6</strain>
    </source>
</reference>
<dbReference type="RefSeq" id="WP_054019716.1">
    <property type="nucleotide sequence ID" value="NZ_BBYR01000026.1"/>
</dbReference>
<dbReference type="PANTHER" id="PTHR42928:SF5">
    <property type="entry name" value="BLR1237 PROTEIN"/>
    <property type="match status" value="1"/>
</dbReference>
<accession>A0A0K8NZ75</accession>
<dbReference type="EMBL" id="BBYR01000026">
    <property type="protein sequence ID" value="GAP35676.1"/>
    <property type="molecule type" value="Genomic_DNA"/>
</dbReference>
<dbReference type="AlphaFoldDB" id="A0A0K8NZ75"/>
<dbReference type="Gene3D" id="3.40.190.10">
    <property type="entry name" value="Periplasmic binding protein-like II"/>
    <property type="match status" value="1"/>
</dbReference>
<dbReference type="Proteomes" id="UP000037660">
    <property type="component" value="Unassembled WGS sequence"/>
</dbReference>
<keyword evidence="2" id="KW-0732">Signal</keyword>
<evidence type="ECO:0000313" key="3">
    <source>
        <dbReference type="EMBL" id="GAP35676.1"/>
    </source>
</evidence>
<feature type="signal peptide" evidence="2">
    <location>
        <begin position="1"/>
        <end position="25"/>
    </location>
</feature>